<dbReference type="RefSeq" id="WP_001536394.1">
    <property type="nucleotide sequence ID" value="NZ_CP028196.1"/>
</dbReference>
<dbReference type="Pfam" id="PF00534">
    <property type="entry name" value="Glycos_transf_1"/>
    <property type="match status" value="1"/>
</dbReference>
<keyword evidence="1 3" id="KW-0808">Transferase</keyword>
<comment type="caution">
    <text evidence="3">The sequence shown here is derived from an EMBL/GenBank/DDBJ whole genome shotgun (WGS) entry which is preliminary data.</text>
</comment>
<reference evidence="3" key="3">
    <citation type="submission" date="2018-07" db="EMBL/GenBank/DDBJ databases">
        <authorList>
            <person name="Ashton P.M."/>
            <person name="Dallman T."/>
            <person name="Nair S."/>
            <person name="De Pinna E."/>
            <person name="Peters T."/>
            <person name="Grant K."/>
        </authorList>
    </citation>
    <scope>NUCLEOTIDE SEQUENCE</scope>
    <source>
        <strain evidence="3">361771</strain>
    </source>
</reference>
<reference evidence="4" key="2">
    <citation type="submission" date="2018-07" db="EMBL/GenBank/DDBJ databases">
        <authorList>
            <consortium name="NCBI Pathogen Detection Project"/>
        </authorList>
    </citation>
    <scope>NUCLEOTIDE SEQUENCE</scope>
    <source>
        <strain evidence="4">BCW_2665</strain>
    </source>
</reference>
<dbReference type="InterPro" id="IPR001296">
    <property type="entry name" value="Glyco_trans_1"/>
</dbReference>
<dbReference type="GO" id="GO:0016757">
    <property type="term" value="F:glycosyltransferase activity"/>
    <property type="evidence" value="ECO:0007669"/>
    <property type="project" value="InterPro"/>
</dbReference>
<dbReference type="PANTHER" id="PTHR46401">
    <property type="entry name" value="GLYCOSYLTRANSFERASE WBBK-RELATED"/>
    <property type="match status" value="1"/>
</dbReference>
<gene>
    <name evidence="3" type="ORF">CC562_22040</name>
    <name evidence="4" type="ORF">G4174_004885</name>
</gene>
<dbReference type="EMBL" id="AAMJKO010000039">
    <property type="protein sequence ID" value="EDH9740692.1"/>
    <property type="molecule type" value="Genomic_DNA"/>
</dbReference>
<name>A0A2R4D8A3_SALET</name>
<evidence type="ECO:0000256" key="1">
    <source>
        <dbReference type="ARBA" id="ARBA00022679"/>
    </source>
</evidence>
<dbReference type="EMBL" id="DAATGM010000040">
    <property type="protein sequence ID" value="HAE8243994.1"/>
    <property type="molecule type" value="Genomic_DNA"/>
</dbReference>
<proteinExistence type="predicted"/>
<feature type="domain" description="Glycosyl transferase family 1" evidence="2">
    <location>
        <begin position="161"/>
        <end position="295"/>
    </location>
</feature>
<accession>A0A2R4D8A3</accession>
<evidence type="ECO:0000259" key="2">
    <source>
        <dbReference type="Pfam" id="PF00534"/>
    </source>
</evidence>
<reference evidence="4" key="1">
    <citation type="journal article" date="2018" name="Genome Biol.">
        <title>SKESA: strategic k-mer extension for scrupulous assemblies.</title>
        <authorList>
            <person name="Souvorov A."/>
            <person name="Agarwala R."/>
            <person name="Lipman D.J."/>
        </authorList>
    </citation>
    <scope>NUCLEOTIDE SEQUENCE</scope>
    <source>
        <strain evidence="4">BCW_2665</strain>
    </source>
</reference>
<dbReference type="SUPFAM" id="SSF53756">
    <property type="entry name" value="UDP-Glycosyltransferase/glycogen phosphorylase"/>
    <property type="match status" value="1"/>
</dbReference>
<evidence type="ECO:0000313" key="4">
    <source>
        <dbReference type="EMBL" id="HAE8243994.1"/>
    </source>
</evidence>
<dbReference type="PANTHER" id="PTHR46401:SF2">
    <property type="entry name" value="GLYCOSYLTRANSFERASE WBBK-RELATED"/>
    <property type="match status" value="1"/>
</dbReference>
<dbReference type="Gene3D" id="3.40.50.2000">
    <property type="entry name" value="Glycogen Phosphorylase B"/>
    <property type="match status" value="1"/>
</dbReference>
<sequence>MIVINNYFSGVLKRGIPIYTEELVLQMKKDSMQVCELTCPKVLYPLPAFIHNFLFIFYEQILTPLIGLILKSKFNIYPYNSTSIIDAYLGKSVVIIHDLISLRKKNHSLSAKYVSYCMLKASQLKADYIYISKTTKRVIDSIELFKNCKGYYFPNTFFRFEEIAKKNTILDLGYILLVTGVGDNKDLDGALKLYSSISKDERLPLKILGCGNAIERVKKIIDDHRVQSEIEVIPFLDLDDVVSLYCNSTFIWAHSKYEGYGRAVAEAKLSHKKILCTQISAFMEQKDENVYLYTNQNDFHIQYKAVLASKYKDIHGQLIEHEIFKSQLEFLYGKK</sequence>
<dbReference type="AlphaFoldDB" id="A0A2R4D8A3"/>
<organism evidence="3">
    <name type="scientific">Salmonella enterica subsp. enterica serovar Concord</name>
    <dbReference type="NCBI Taxonomy" id="483687"/>
    <lineage>
        <taxon>Bacteria</taxon>
        <taxon>Pseudomonadati</taxon>
        <taxon>Pseudomonadota</taxon>
        <taxon>Gammaproteobacteria</taxon>
        <taxon>Enterobacterales</taxon>
        <taxon>Enterobacteriaceae</taxon>
        <taxon>Salmonella</taxon>
    </lineage>
</organism>
<dbReference type="GO" id="GO:0009103">
    <property type="term" value="P:lipopolysaccharide biosynthetic process"/>
    <property type="evidence" value="ECO:0007669"/>
    <property type="project" value="TreeGrafter"/>
</dbReference>
<protein>
    <submittedName>
        <fullName evidence="3">Glycosyl transferase family 1</fullName>
    </submittedName>
    <submittedName>
        <fullName evidence="4">Glycosyltransferase family 4 protein</fullName>
    </submittedName>
</protein>
<evidence type="ECO:0000313" key="3">
    <source>
        <dbReference type="EMBL" id="EDH9740692.1"/>
    </source>
</evidence>